<gene>
    <name evidence="4" type="ORF">CANTEDRAFT_115032</name>
</gene>
<dbReference type="InterPro" id="IPR029006">
    <property type="entry name" value="ADF-H/Gelsolin-like_dom_sf"/>
</dbReference>
<accession>G3BBL1</accession>
<evidence type="ECO:0000259" key="3">
    <source>
        <dbReference type="PROSITE" id="PS51263"/>
    </source>
</evidence>
<dbReference type="SUPFAM" id="SSF55753">
    <property type="entry name" value="Actin depolymerizing proteins"/>
    <property type="match status" value="1"/>
</dbReference>
<sequence>MSTNLYTFASPTLSGIQKFRFSSARAPGMQAIIYIIDKSSYEVKREDEDQVITSIEELEEELPPNAPRFVILSYPYKTRDGRSVSPLVMLYWKPATCGQQSKMLYAGALELFRDKAGVSKLVSIEDEEELGSIQDLIQ</sequence>
<dbReference type="GO" id="GO:0034316">
    <property type="term" value="P:negative regulation of Arp2/3 complex-mediated actin nucleation"/>
    <property type="evidence" value="ECO:0007669"/>
    <property type="project" value="TreeGrafter"/>
</dbReference>
<feature type="domain" description="ADF-H" evidence="3">
    <location>
        <begin position="4"/>
        <end position="138"/>
    </location>
</feature>
<dbReference type="HOGENOM" id="CLU_087056_0_0_1"/>
<dbReference type="GO" id="GO:0005634">
    <property type="term" value="C:nucleus"/>
    <property type="evidence" value="ECO:0007669"/>
    <property type="project" value="UniProtKB-SubCell"/>
</dbReference>
<dbReference type="Pfam" id="PF00241">
    <property type="entry name" value="Cofilin_ADF"/>
    <property type="match status" value="1"/>
</dbReference>
<dbReference type="GO" id="GO:0003779">
    <property type="term" value="F:actin binding"/>
    <property type="evidence" value="ECO:0007669"/>
    <property type="project" value="InterPro"/>
</dbReference>
<comment type="subcellular location">
    <subcellularLocation>
        <location evidence="2">Cytoplasm</location>
    </subcellularLocation>
    <subcellularLocation>
        <location evidence="2">Nucleus</location>
    </subcellularLocation>
</comment>
<dbReference type="GO" id="GO:0071933">
    <property type="term" value="F:Arp2/3 complex binding"/>
    <property type="evidence" value="ECO:0007669"/>
    <property type="project" value="InterPro"/>
</dbReference>
<keyword evidence="2" id="KW-0539">Nucleus</keyword>
<dbReference type="Gene3D" id="3.40.20.10">
    <property type="entry name" value="Severin"/>
    <property type="match status" value="1"/>
</dbReference>
<dbReference type="SMART" id="SM00102">
    <property type="entry name" value="ADF"/>
    <property type="match status" value="1"/>
</dbReference>
<evidence type="ECO:0000313" key="5">
    <source>
        <dbReference type="Proteomes" id="UP000000707"/>
    </source>
</evidence>
<dbReference type="PIRSF" id="PIRSF001788">
    <property type="entry name" value="GMF-beta"/>
    <property type="match status" value="1"/>
</dbReference>
<protein>
    <submittedName>
        <fullName evidence="4">Glia maturation factor beta</fullName>
    </submittedName>
</protein>
<organism evidence="5">
    <name type="scientific">Candida tenuis (strain ATCC 10573 / BCRC 21748 / CBS 615 / JCM 9827 / NBRC 10315 / NRRL Y-1498 / VKM Y-70)</name>
    <name type="common">Yeast</name>
    <name type="synonym">Yamadazyma tenuis</name>
    <dbReference type="NCBI Taxonomy" id="590646"/>
    <lineage>
        <taxon>Eukaryota</taxon>
        <taxon>Fungi</taxon>
        <taxon>Dikarya</taxon>
        <taxon>Ascomycota</taxon>
        <taxon>Saccharomycotina</taxon>
        <taxon>Pichiomycetes</taxon>
        <taxon>Debaryomycetaceae</taxon>
        <taxon>Yamadazyma</taxon>
    </lineage>
</organism>
<dbReference type="GeneID" id="18247682"/>
<dbReference type="PROSITE" id="PS51263">
    <property type="entry name" value="ADF_H"/>
    <property type="match status" value="1"/>
</dbReference>
<keyword evidence="2" id="KW-0963">Cytoplasm</keyword>
<dbReference type="AlphaFoldDB" id="G3BBL1"/>
<dbReference type="InterPro" id="IPR002108">
    <property type="entry name" value="ADF-H"/>
</dbReference>
<dbReference type="RefSeq" id="XP_006688734.1">
    <property type="nucleotide sequence ID" value="XM_006688671.1"/>
</dbReference>
<reference evidence="4 5" key="1">
    <citation type="journal article" date="2011" name="Proc. Natl. Acad. Sci. U.S.A.">
        <title>Comparative genomics of xylose-fermenting fungi for enhanced biofuel production.</title>
        <authorList>
            <person name="Wohlbach D.J."/>
            <person name="Kuo A."/>
            <person name="Sato T.K."/>
            <person name="Potts K.M."/>
            <person name="Salamov A.A."/>
            <person name="LaButti K.M."/>
            <person name="Sun H."/>
            <person name="Clum A."/>
            <person name="Pangilinan J.L."/>
            <person name="Lindquist E.A."/>
            <person name="Lucas S."/>
            <person name="Lapidus A."/>
            <person name="Jin M."/>
            <person name="Gunawan C."/>
            <person name="Balan V."/>
            <person name="Dale B.E."/>
            <person name="Jeffries T.W."/>
            <person name="Zinkel R."/>
            <person name="Barry K.W."/>
            <person name="Grigoriev I.V."/>
            <person name="Gasch A.P."/>
        </authorList>
    </citation>
    <scope>NUCLEOTIDE SEQUENCE [LARGE SCALE GENOMIC DNA]</scope>
    <source>
        <strain evidence="4">ATCC 10573</strain>
        <strain evidence="5">ATCC 10573 / BCRC 21748 / CBS 615 / JCM 9827 / NBRC 10315 / NRRL Y-1498 / VKM Y-70</strain>
    </source>
</reference>
<dbReference type="GO" id="GO:0071846">
    <property type="term" value="P:actin filament debranching"/>
    <property type="evidence" value="ECO:0007669"/>
    <property type="project" value="InterPro"/>
</dbReference>
<dbReference type="eggNOG" id="KOG1736">
    <property type="taxonomic scope" value="Eukaryota"/>
</dbReference>
<proteinExistence type="inferred from homology"/>
<dbReference type="EMBL" id="GL996527">
    <property type="protein sequence ID" value="EGV62565.1"/>
    <property type="molecule type" value="Genomic_DNA"/>
</dbReference>
<dbReference type="EMBL" id="GL996527">
    <property type="protein sequence ID" value="EGV62564.1"/>
    <property type="molecule type" value="Genomic_DNA"/>
</dbReference>
<evidence type="ECO:0000256" key="1">
    <source>
        <dbReference type="ARBA" id="ARBA00010055"/>
    </source>
</evidence>
<dbReference type="GO" id="GO:0030479">
    <property type="term" value="C:actin cortical patch"/>
    <property type="evidence" value="ECO:0007669"/>
    <property type="project" value="TreeGrafter"/>
</dbReference>
<dbReference type="Proteomes" id="UP000000707">
    <property type="component" value="Unassembled WGS sequence"/>
</dbReference>
<evidence type="ECO:0000256" key="2">
    <source>
        <dbReference type="PIRNR" id="PIRNR001788"/>
    </source>
</evidence>
<keyword evidence="5" id="KW-1185">Reference proteome</keyword>
<dbReference type="PANTHER" id="PTHR11249:SF2">
    <property type="entry name" value="GLIA MATURATION FACTOR"/>
    <property type="match status" value="1"/>
</dbReference>
<name>G3BBL1_CANTC</name>
<evidence type="ECO:0000313" key="4">
    <source>
        <dbReference type="EMBL" id="EGV62565.1"/>
    </source>
</evidence>
<dbReference type="InterPro" id="IPR011171">
    <property type="entry name" value="GMF"/>
</dbReference>
<dbReference type="KEGG" id="cten:18247682"/>
<dbReference type="STRING" id="590646.G3BBL1"/>
<dbReference type="PANTHER" id="PTHR11249">
    <property type="entry name" value="GLIAL FACTOR NATURATION FACTOR"/>
    <property type="match status" value="1"/>
</dbReference>
<comment type="similarity">
    <text evidence="1 2">Belongs to the actin-binding proteins ADF family. GMF subfamily.</text>
</comment>
<dbReference type="OrthoDB" id="3919494at2759"/>